<evidence type="ECO:0000313" key="1">
    <source>
        <dbReference type="EMBL" id="GFX92814.1"/>
    </source>
</evidence>
<sequence>MVRRTSAVLTEFGWELFDHPPTALILIPAIFTFFAPQEIPVLRKLVSYFSETVLPELLQDIPTTLRNHMRFQHDGALAYFSTGVRAYLKATLDGLVPWPPRSSDLSSD</sequence>
<dbReference type="AlphaFoldDB" id="A0A8X6RIE0"/>
<keyword evidence="2" id="KW-1185">Reference proteome</keyword>
<gene>
    <name evidence="1" type="ORF">TNCV_2657281</name>
</gene>
<reference evidence="1" key="1">
    <citation type="submission" date="2020-08" db="EMBL/GenBank/DDBJ databases">
        <title>Multicomponent nature underlies the extraordinary mechanical properties of spider dragline silk.</title>
        <authorList>
            <person name="Kono N."/>
            <person name="Nakamura H."/>
            <person name="Mori M."/>
            <person name="Yoshida Y."/>
            <person name="Ohtoshi R."/>
            <person name="Malay A.D."/>
            <person name="Moran D.A.P."/>
            <person name="Tomita M."/>
            <person name="Numata K."/>
            <person name="Arakawa K."/>
        </authorList>
    </citation>
    <scope>NUCLEOTIDE SEQUENCE</scope>
</reference>
<dbReference type="Proteomes" id="UP000887159">
    <property type="component" value="Unassembled WGS sequence"/>
</dbReference>
<comment type="caution">
    <text evidence="1">The sequence shown here is derived from an EMBL/GenBank/DDBJ whole genome shotgun (WGS) entry which is preliminary data.</text>
</comment>
<proteinExistence type="predicted"/>
<dbReference type="InterPro" id="IPR036397">
    <property type="entry name" value="RNaseH_sf"/>
</dbReference>
<dbReference type="EMBL" id="BMAU01021168">
    <property type="protein sequence ID" value="GFX92814.1"/>
    <property type="molecule type" value="Genomic_DNA"/>
</dbReference>
<dbReference type="Gene3D" id="3.30.420.10">
    <property type="entry name" value="Ribonuclease H-like superfamily/Ribonuclease H"/>
    <property type="match status" value="1"/>
</dbReference>
<name>A0A8X6RIE0_TRICX</name>
<dbReference type="GO" id="GO:0003676">
    <property type="term" value="F:nucleic acid binding"/>
    <property type="evidence" value="ECO:0007669"/>
    <property type="project" value="InterPro"/>
</dbReference>
<protein>
    <submittedName>
        <fullName evidence="1">Uncharacterized protein</fullName>
    </submittedName>
</protein>
<organism evidence="1 2">
    <name type="scientific">Trichonephila clavipes</name>
    <name type="common">Golden silk orbweaver</name>
    <name type="synonym">Nephila clavipes</name>
    <dbReference type="NCBI Taxonomy" id="2585209"/>
    <lineage>
        <taxon>Eukaryota</taxon>
        <taxon>Metazoa</taxon>
        <taxon>Ecdysozoa</taxon>
        <taxon>Arthropoda</taxon>
        <taxon>Chelicerata</taxon>
        <taxon>Arachnida</taxon>
        <taxon>Araneae</taxon>
        <taxon>Araneomorphae</taxon>
        <taxon>Entelegynae</taxon>
        <taxon>Araneoidea</taxon>
        <taxon>Nephilidae</taxon>
        <taxon>Trichonephila</taxon>
    </lineage>
</organism>
<evidence type="ECO:0000313" key="2">
    <source>
        <dbReference type="Proteomes" id="UP000887159"/>
    </source>
</evidence>
<accession>A0A8X6RIE0</accession>